<dbReference type="RefSeq" id="WP_126033001.1">
    <property type="nucleotide sequence ID" value="NZ_QXGI01000018.1"/>
</dbReference>
<dbReference type="SMART" id="SM01066">
    <property type="entry name" value="CBM_25"/>
    <property type="match status" value="1"/>
</dbReference>
<proteinExistence type="inferred from homology"/>
<feature type="domain" description="BIG2" evidence="7">
    <location>
        <begin position="1145"/>
        <end position="1222"/>
    </location>
</feature>
<dbReference type="GO" id="GO:0005975">
    <property type="term" value="P:carbohydrate metabolic process"/>
    <property type="evidence" value="ECO:0007669"/>
    <property type="project" value="InterPro"/>
</dbReference>
<dbReference type="InterPro" id="IPR013780">
    <property type="entry name" value="Glyco_hydro_b"/>
</dbReference>
<dbReference type="Gene3D" id="2.60.40.10">
    <property type="entry name" value="Immunoglobulins"/>
    <property type="match status" value="1"/>
</dbReference>
<feature type="domain" description="BIG2" evidence="7">
    <location>
        <begin position="1317"/>
        <end position="1399"/>
    </location>
</feature>
<dbReference type="GO" id="GO:0043169">
    <property type="term" value="F:cation binding"/>
    <property type="evidence" value="ECO:0007669"/>
    <property type="project" value="InterPro"/>
</dbReference>
<dbReference type="PRINTS" id="PR00110">
    <property type="entry name" value="ALPHAAMYLASE"/>
</dbReference>
<dbReference type="Pfam" id="PF03423">
    <property type="entry name" value="CBM_25"/>
    <property type="match status" value="1"/>
</dbReference>
<evidence type="ECO:0000259" key="8">
    <source>
        <dbReference type="SMART" id="SM00642"/>
    </source>
</evidence>
<dbReference type="EMBL" id="QXGI01000018">
    <property type="protein sequence ID" value="RSX43996.1"/>
    <property type="molecule type" value="Genomic_DNA"/>
</dbReference>
<keyword evidence="2" id="KW-0378">Hydrolase</keyword>
<evidence type="ECO:0000259" key="7">
    <source>
        <dbReference type="SMART" id="SM00635"/>
    </source>
</evidence>
<dbReference type="InterPro" id="IPR005085">
    <property type="entry name" value="CBM25"/>
</dbReference>
<dbReference type="GO" id="GO:2001070">
    <property type="term" value="F:starch binding"/>
    <property type="evidence" value="ECO:0007669"/>
    <property type="project" value="InterPro"/>
</dbReference>
<dbReference type="CDD" id="cd11315">
    <property type="entry name" value="AmyAc_bac1_AmyA"/>
    <property type="match status" value="1"/>
</dbReference>
<feature type="domain" description="Glycosyl hydrolase family 13 catalytic" evidence="8">
    <location>
        <begin position="85"/>
        <end position="441"/>
    </location>
</feature>
<comment type="caution">
    <text evidence="10">The sequence shown here is derived from an EMBL/GenBank/DDBJ whole genome shotgun (WGS) entry which is preliminary data.</text>
</comment>
<feature type="compositionally biased region" description="Basic and acidic residues" evidence="6">
    <location>
        <begin position="1"/>
        <end position="18"/>
    </location>
</feature>
<dbReference type="Gene3D" id="2.60.40.1080">
    <property type="match status" value="4"/>
</dbReference>
<dbReference type="SUPFAM" id="SSF49373">
    <property type="entry name" value="Invasin/intimin cell-adhesion fragments"/>
    <property type="match status" value="4"/>
</dbReference>
<evidence type="ECO:0000256" key="6">
    <source>
        <dbReference type="SAM" id="MobiDB-lite"/>
    </source>
</evidence>
<reference evidence="10 11" key="1">
    <citation type="submission" date="2018-09" db="EMBL/GenBank/DDBJ databases">
        <title>Characterization of the phylogenetic diversity of five novel species belonging to the genus Bifidobacterium.</title>
        <authorList>
            <person name="Lugli G.A."/>
            <person name="Duranti S."/>
            <person name="Milani C."/>
        </authorList>
    </citation>
    <scope>NUCLEOTIDE SEQUENCE [LARGE SCALE GENOMIC DNA]</scope>
    <source>
        <strain evidence="10 11">2020B</strain>
    </source>
</reference>
<organism evidence="10 11">
    <name type="scientific">Bifidobacterium castoris</name>
    <dbReference type="NCBI Taxonomy" id="2306972"/>
    <lineage>
        <taxon>Bacteria</taxon>
        <taxon>Bacillati</taxon>
        <taxon>Actinomycetota</taxon>
        <taxon>Actinomycetes</taxon>
        <taxon>Bifidobacteriales</taxon>
        <taxon>Bifidobacteriaceae</taxon>
        <taxon>Bifidobacterium</taxon>
    </lineage>
</organism>
<dbReference type="Gene3D" id="3.20.20.80">
    <property type="entry name" value="Glycosidases"/>
    <property type="match status" value="1"/>
</dbReference>
<evidence type="ECO:0000256" key="5">
    <source>
        <dbReference type="RuleBase" id="RU003615"/>
    </source>
</evidence>
<keyword evidence="4" id="KW-0326">Glycosidase</keyword>
<dbReference type="InterPro" id="IPR006046">
    <property type="entry name" value="Alpha_amylase"/>
</dbReference>
<dbReference type="PANTHER" id="PTHR43447">
    <property type="entry name" value="ALPHA-AMYLASE"/>
    <property type="match status" value="1"/>
</dbReference>
<dbReference type="SUPFAM" id="SSF51011">
    <property type="entry name" value="Glycosyl hydrolase domain"/>
    <property type="match status" value="1"/>
</dbReference>
<sequence length="1439" mass="150107">MTPLSEKHGASPGADKRPSGRRPVTKAIAGLAAAATLAGGMVVGTSPAVAADHVGPTTSYDRTLGDAQFEAARESYGLSKEMDYGAILHAWMWSANTIKAHMEEIANAGYTSIQTVPMSTIKGPEHGGVFTENWYYVYQPSGTGIGNKVIGTEAEIKAMTEEAHKHGIRIIADAVINHFTSDWNAVESSWKDSSNFHPDWGICGASDEYSIRGDAIDYDNRWQVTQCHLLSLLDLNTQSQTVADRMKDYLTRAVADGVDGFRYDAAKHIELPDEFDTHSPYFDTILPNGAQYQYGEVLQGDQGLNVAAYPALFDKYSSNGGGNTGSNYGKTIRAAVRSGRMNANSLRDLQGQGVKDNQLVTWVESHDNYANGDKESTGMTAQQIRLGWGIIGSRAGGAPLFFNRPVGSGGSNPQFSEQTQLGAAGDDEWKSPEVVAVNKFRNAMEGAPENLANCGDDSCLMIQRYVSDGADDNDGVTVVNAGGDRDLSGTTVVLDDGTYKDQVNGGSITVKDGKITSGRAKGGAVSVFFNGGGQVGDVEYISAAPGNTTFTGSSIDVKISMKNVANARYSTSDGKSGSIEDGDTITIGAGAEVGDVITLTLTGKGTGSTQKDFNVQYTYEKTERAAQQLAKYYSTNTTGNVPKKTITVDGSVSDWDSSMLIAQGAANDDPRVYRENSMYEVPVDLYALYGTYDDENLYLMWEMTNVQDYVDPGDDYPIGRPLFGELNCPVWIVLDTGRADNKIGKNLNLTTGGTIWASNNQWEQSINNLVGISYNGANGPWMYGGDENGLSSNAIFGPSAAPAVGTQKTGMKFKYGKGILSKEVWGIDGGWGTAHNRVPGDMKNDNANWVEFNSKGHNSAAEDVNYELSIPLEELGITADDVAKTGVGVQIVATMGLSGMDALPYDLAANDNADLPDTTSQENNSYEKSDDDSYSAPLARIGAAGGPVITIPVESVTINEGDSMSIDLGTSRTAQLSATVAPSNASSKKITWSSSDEQIATVDSNGNVKANKAGTVTITATAGGKTDTITITVTGELVVPTTTTVYYPSAGFGANSTYLHYRVNKGGAAGTWTTVPGVKMEAACDGYVKYTIDNPDQDEVEFVFNNGSGQWDNNGEANYKGAGESLLVKSGQLTVDNPPCTVTVPVSSVSIAGGDFGLPIGSTKQLSATVAPANATDRAVSWKSSNTSVATVDASGKVTAIAAGTATITATAGGKSATVSVTVASDYVAVQSVAISGTGVADGKASINVGAGLNLNATVLPSNATDRAVTWSTSNASVATVTNGMVRGVAAGNAVITATAGNKSASIIVTVEDNGAVLQSISISGSGVADNKLTLAQNTSVQLSVTANPANATVGAAYWSSSDTAVATVDGNGKVTAKAEGVTAITVTASGKSAAIVLTVSKNGSSSDRFSDVPAGVAFHDEIEWLAAVGVTNGYSDGR</sequence>
<dbReference type="GO" id="GO:0004556">
    <property type="term" value="F:alpha-amylase activity"/>
    <property type="evidence" value="ECO:0007669"/>
    <property type="project" value="InterPro"/>
</dbReference>
<dbReference type="InterPro" id="IPR017853">
    <property type="entry name" value="GH"/>
</dbReference>
<dbReference type="InterPro" id="IPR003343">
    <property type="entry name" value="Big_2"/>
</dbReference>
<evidence type="ECO:0000256" key="3">
    <source>
        <dbReference type="ARBA" id="ARBA00023277"/>
    </source>
</evidence>
<evidence type="ECO:0000313" key="10">
    <source>
        <dbReference type="EMBL" id="RSX43996.1"/>
    </source>
</evidence>
<evidence type="ECO:0000256" key="1">
    <source>
        <dbReference type="ARBA" id="ARBA00008061"/>
    </source>
</evidence>
<dbReference type="Gene3D" id="2.60.40.1180">
    <property type="entry name" value="Golgi alpha-mannosidase II"/>
    <property type="match status" value="1"/>
</dbReference>
<dbReference type="SUPFAM" id="SSF51445">
    <property type="entry name" value="(Trans)glycosidases"/>
    <property type="match status" value="1"/>
</dbReference>
<protein>
    <submittedName>
        <fullName evidence="10">Bacterial Ig-like domain (Group 2)</fullName>
    </submittedName>
</protein>
<dbReference type="Proteomes" id="UP000288052">
    <property type="component" value="Unassembled WGS sequence"/>
</dbReference>
<name>A0A430F482_9BIFI</name>
<keyword evidence="11" id="KW-1185">Reference proteome</keyword>
<accession>A0A430F482</accession>
<dbReference type="InterPro" id="IPR013783">
    <property type="entry name" value="Ig-like_fold"/>
</dbReference>
<dbReference type="SMART" id="SM00635">
    <property type="entry name" value="BID_2"/>
    <property type="match status" value="4"/>
</dbReference>
<feature type="domain" description="Carbohydrate binding module family 25" evidence="9">
    <location>
        <begin position="1040"/>
        <end position="1129"/>
    </location>
</feature>
<dbReference type="Pfam" id="PF00128">
    <property type="entry name" value="Alpha-amylase"/>
    <property type="match status" value="1"/>
</dbReference>
<feature type="region of interest" description="Disordered" evidence="6">
    <location>
        <begin position="1"/>
        <end position="23"/>
    </location>
</feature>
<feature type="domain" description="BIG2" evidence="7">
    <location>
        <begin position="1229"/>
        <end position="1310"/>
    </location>
</feature>
<keyword evidence="3" id="KW-0119">Carbohydrate metabolism</keyword>
<feature type="domain" description="BIG2" evidence="7">
    <location>
        <begin position="952"/>
        <end position="1032"/>
    </location>
</feature>
<evidence type="ECO:0000259" key="9">
    <source>
        <dbReference type="SMART" id="SM01066"/>
    </source>
</evidence>
<feature type="non-terminal residue" evidence="10">
    <location>
        <position position="1439"/>
    </location>
</feature>
<evidence type="ECO:0000256" key="4">
    <source>
        <dbReference type="ARBA" id="ARBA00023295"/>
    </source>
</evidence>
<comment type="similarity">
    <text evidence="1 5">Belongs to the glycosyl hydrolase 13 family.</text>
</comment>
<dbReference type="Pfam" id="PF02368">
    <property type="entry name" value="Big_2"/>
    <property type="match status" value="4"/>
</dbReference>
<gene>
    <name evidence="10" type="ORF">D2E22_2046</name>
</gene>
<evidence type="ECO:0000313" key="11">
    <source>
        <dbReference type="Proteomes" id="UP000288052"/>
    </source>
</evidence>
<dbReference type="InterPro" id="IPR006047">
    <property type="entry name" value="GH13_cat_dom"/>
</dbReference>
<dbReference type="PROSITE" id="PS51318">
    <property type="entry name" value="TAT"/>
    <property type="match status" value="1"/>
</dbReference>
<dbReference type="InterPro" id="IPR006311">
    <property type="entry name" value="TAT_signal"/>
</dbReference>
<evidence type="ECO:0000256" key="2">
    <source>
        <dbReference type="ARBA" id="ARBA00022801"/>
    </source>
</evidence>
<dbReference type="SMART" id="SM00642">
    <property type="entry name" value="Aamy"/>
    <property type="match status" value="1"/>
</dbReference>
<feature type="region of interest" description="Disordered" evidence="6">
    <location>
        <begin position="912"/>
        <end position="934"/>
    </location>
</feature>
<dbReference type="InterPro" id="IPR008964">
    <property type="entry name" value="Invasin/intimin_cell_adhesion"/>
</dbReference>
<dbReference type="OrthoDB" id="9806009at2"/>